<sequence>QRLYFVEFDASALVLEVLDPRQDEHFLLVAGPKDVKSRSGTQLRIGDRIAAIAWHAHNDADRRSQQLQDNHHNEQRLHSVAIAKPSDGSAVASPEGGGVATRVGGPVATSGEHLLIRSPKAVEYRATTARSATFPCAVAVIRESTNMVLPSLLSDVKSRQLFTICFP</sequence>
<protein>
    <submittedName>
        <fullName evidence="1">Uncharacterized protein</fullName>
    </submittedName>
</protein>
<name>A0AAN8FML6_TRICO</name>
<evidence type="ECO:0000313" key="2">
    <source>
        <dbReference type="Proteomes" id="UP001331761"/>
    </source>
</evidence>
<dbReference type="EMBL" id="WIXE01022927">
    <property type="protein sequence ID" value="KAK5966968.1"/>
    <property type="molecule type" value="Genomic_DNA"/>
</dbReference>
<keyword evidence="2" id="KW-1185">Reference proteome</keyword>
<accession>A0AAN8FML6</accession>
<dbReference type="AlphaFoldDB" id="A0AAN8FML6"/>
<gene>
    <name evidence="1" type="ORF">GCK32_019862</name>
</gene>
<reference evidence="1 2" key="1">
    <citation type="submission" date="2019-10" db="EMBL/GenBank/DDBJ databases">
        <title>Assembly and Annotation for the nematode Trichostrongylus colubriformis.</title>
        <authorList>
            <person name="Martin J."/>
        </authorList>
    </citation>
    <scope>NUCLEOTIDE SEQUENCE [LARGE SCALE GENOMIC DNA]</scope>
    <source>
        <strain evidence="1">G859</strain>
        <tissue evidence="1">Whole worm</tissue>
    </source>
</reference>
<evidence type="ECO:0000313" key="1">
    <source>
        <dbReference type="EMBL" id="KAK5966968.1"/>
    </source>
</evidence>
<proteinExistence type="predicted"/>
<feature type="non-terminal residue" evidence="1">
    <location>
        <position position="1"/>
    </location>
</feature>
<comment type="caution">
    <text evidence="1">The sequence shown here is derived from an EMBL/GenBank/DDBJ whole genome shotgun (WGS) entry which is preliminary data.</text>
</comment>
<organism evidence="1 2">
    <name type="scientific">Trichostrongylus colubriformis</name>
    <name type="common">Black scour worm</name>
    <dbReference type="NCBI Taxonomy" id="6319"/>
    <lineage>
        <taxon>Eukaryota</taxon>
        <taxon>Metazoa</taxon>
        <taxon>Ecdysozoa</taxon>
        <taxon>Nematoda</taxon>
        <taxon>Chromadorea</taxon>
        <taxon>Rhabditida</taxon>
        <taxon>Rhabditina</taxon>
        <taxon>Rhabditomorpha</taxon>
        <taxon>Strongyloidea</taxon>
        <taxon>Trichostrongylidae</taxon>
        <taxon>Trichostrongylus</taxon>
    </lineage>
</organism>
<dbReference type="Proteomes" id="UP001331761">
    <property type="component" value="Unassembled WGS sequence"/>
</dbReference>